<dbReference type="AlphaFoldDB" id="A0A192A5P9"/>
<dbReference type="Gene3D" id="1.10.287.950">
    <property type="entry name" value="Methyl-accepting chemotaxis protein"/>
    <property type="match status" value="1"/>
</dbReference>
<dbReference type="CDD" id="cd06225">
    <property type="entry name" value="HAMP"/>
    <property type="match status" value="1"/>
</dbReference>
<feature type="transmembrane region" description="Helical" evidence="4">
    <location>
        <begin position="205"/>
        <end position="225"/>
    </location>
</feature>
<feature type="transmembrane region" description="Helical" evidence="4">
    <location>
        <begin position="28"/>
        <end position="47"/>
    </location>
</feature>
<gene>
    <name evidence="8" type="ORF">A9Y76_24885</name>
    <name evidence="7" type="ORF">ACS15_5411</name>
</gene>
<dbReference type="PROSITE" id="PS50885">
    <property type="entry name" value="HAMP"/>
    <property type="match status" value="1"/>
</dbReference>
<name>A0A192A5P9_9RALS</name>
<evidence type="ECO:0000313" key="10">
    <source>
        <dbReference type="Proteomes" id="UP000078572"/>
    </source>
</evidence>
<dbReference type="KEGG" id="rin:ACS15_5411"/>
<dbReference type="GO" id="GO:0016020">
    <property type="term" value="C:membrane"/>
    <property type="evidence" value="ECO:0007669"/>
    <property type="project" value="InterPro"/>
</dbReference>
<keyword evidence="4" id="KW-0472">Membrane</keyword>
<keyword evidence="4" id="KW-1133">Transmembrane helix</keyword>
<dbReference type="STRING" id="190721.ACS15_5411"/>
<sequence length="558" mass="60245">MVSATPRISNATLASMLRGGRFSLGNRIVFSFGVLFVLMVVMAVVSYDRLRVIDEEAVSLERDSVPGLYLATALRGATRNSHATLERALFVDADAATANRDLERAAQSVRELDQHSAAYEATIFREDDRQRFRAYRAVVDKYLPMFNEAMQLARTSKPAAQAATVRGTALWEEATVLADGLVSDNRKVADESARQIRVSVQGAEVTLAVALGLVLLAALVLGYVLHKAITVPMARLVQVHDNMRTGNLSGRLDLHRSDEFGTLEEGFNRMAEELASLVSQAQKSSLQVTTSVAEIAATSKEQQATAAETAATTTEIGATSREIFATSRDLLRTMNEVSTVAEQSATLAGASQSGLTRMEDTMRGVMEAAGSVNAKLAILNEKATNINQVVSTITKVADQTNLLSLNAAIEAEKAGEYGRGFAVVATEIRRLADQTAVATYDIEQTVKEIQSAVSAGVMGMDKFSEEVRRGMRDVQQVGTQLSQIITEVQTLAPRFQMVNEGMQTQATGAEQITQALSQLSEAAQQTAESLRQSSQAIDDLTLVANQLRTGVSRFKIEA</sequence>
<dbReference type="InterPro" id="IPR004089">
    <property type="entry name" value="MCPsignal_dom"/>
</dbReference>
<evidence type="ECO:0000259" key="6">
    <source>
        <dbReference type="PROSITE" id="PS50885"/>
    </source>
</evidence>
<evidence type="ECO:0000313" key="9">
    <source>
        <dbReference type="Proteomes" id="UP000077927"/>
    </source>
</evidence>
<keyword evidence="4" id="KW-0812">Transmembrane</keyword>
<proteinExistence type="inferred from homology"/>
<dbReference type="PATRIC" id="fig|190721.6.peg.5354"/>
<dbReference type="Proteomes" id="UP000078572">
    <property type="component" value="Chromosome 2"/>
</dbReference>
<dbReference type="PROSITE" id="PS50111">
    <property type="entry name" value="CHEMOTAXIS_TRANSDUC_2"/>
    <property type="match status" value="1"/>
</dbReference>
<dbReference type="GeneID" id="61529283"/>
<dbReference type="EMBL" id="CP016023">
    <property type="protein sequence ID" value="ANJ75714.1"/>
    <property type="molecule type" value="Genomic_DNA"/>
</dbReference>
<dbReference type="GO" id="GO:0007165">
    <property type="term" value="P:signal transduction"/>
    <property type="evidence" value="ECO:0007669"/>
    <property type="project" value="UniProtKB-KW"/>
</dbReference>
<dbReference type="OrthoDB" id="2489132at2"/>
<dbReference type="Pfam" id="PF00015">
    <property type="entry name" value="MCPsignal"/>
    <property type="match status" value="1"/>
</dbReference>
<keyword evidence="10" id="KW-1185">Reference proteome</keyword>
<protein>
    <submittedName>
        <fullName evidence="8">Chemotaxis protein</fullName>
    </submittedName>
    <submittedName>
        <fullName evidence="7">Methyl-accepting chemotaxis (MCP) signaling domain protein</fullName>
    </submittedName>
</protein>
<dbReference type="SMART" id="SM00283">
    <property type="entry name" value="MA"/>
    <property type="match status" value="1"/>
</dbReference>
<evidence type="ECO:0000259" key="5">
    <source>
        <dbReference type="PROSITE" id="PS50111"/>
    </source>
</evidence>
<accession>A0A192A5P9</accession>
<reference evidence="8" key="3">
    <citation type="submission" date="2016-06" db="EMBL/GenBank/DDBJ databases">
        <authorList>
            <person name="Kjaerup R.B."/>
            <person name="Dalgaard T.S."/>
            <person name="Juul-Madsen H.R."/>
        </authorList>
    </citation>
    <scope>NUCLEOTIDE SEQUENCE [LARGE SCALE GENOMIC DNA]</scope>
    <source>
        <strain evidence="8">ATCC 49129</strain>
    </source>
</reference>
<keyword evidence="1 3" id="KW-0807">Transducer</keyword>
<evidence type="ECO:0000256" key="4">
    <source>
        <dbReference type="SAM" id="Phobius"/>
    </source>
</evidence>
<evidence type="ECO:0000256" key="1">
    <source>
        <dbReference type="ARBA" id="ARBA00023224"/>
    </source>
</evidence>
<organism evidence="8 10">
    <name type="scientific">Ralstonia insidiosa</name>
    <dbReference type="NCBI Taxonomy" id="190721"/>
    <lineage>
        <taxon>Bacteria</taxon>
        <taxon>Pseudomonadati</taxon>
        <taxon>Pseudomonadota</taxon>
        <taxon>Betaproteobacteria</taxon>
        <taxon>Burkholderiales</taxon>
        <taxon>Burkholderiaceae</taxon>
        <taxon>Ralstonia</taxon>
    </lineage>
</organism>
<evidence type="ECO:0000313" key="8">
    <source>
        <dbReference type="EMBL" id="ANJ75714.1"/>
    </source>
</evidence>
<dbReference type="SMART" id="SM00304">
    <property type="entry name" value="HAMP"/>
    <property type="match status" value="1"/>
</dbReference>
<dbReference type="SUPFAM" id="SSF58104">
    <property type="entry name" value="Methyl-accepting chemotaxis protein (MCP) signaling domain"/>
    <property type="match status" value="1"/>
</dbReference>
<dbReference type="PANTHER" id="PTHR32089">
    <property type="entry name" value="METHYL-ACCEPTING CHEMOTAXIS PROTEIN MCPB"/>
    <property type="match status" value="1"/>
</dbReference>
<evidence type="ECO:0000313" key="7">
    <source>
        <dbReference type="EMBL" id="ANH75816.1"/>
    </source>
</evidence>
<reference evidence="10" key="2">
    <citation type="submission" date="2016-06" db="EMBL/GenBank/DDBJ databases">
        <authorList>
            <person name="Xu Y."/>
            <person name="Nagy A."/>
            <person name="Yan X."/>
            <person name="Kim S.W."/>
            <person name="Haley B."/>
            <person name="Liu N.T."/>
            <person name="Nou X."/>
        </authorList>
    </citation>
    <scope>NUCLEOTIDE SEQUENCE [LARGE SCALE GENOMIC DNA]</scope>
    <source>
        <strain evidence="10">ATCC 49129</strain>
    </source>
</reference>
<comment type="similarity">
    <text evidence="2">Belongs to the methyl-accepting chemotaxis (MCP) protein family.</text>
</comment>
<dbReference type="InterPro" id="IPR003660">
    <property type="entry name" value="HAMP_dom"/>
</dbReference>
<feature type="domain" description="Methyl-accepting transducer" evidence="5">
    <location>
        <begin position="284"/>
        <end position="520"/>
    </location>
</feature>
<dbReference type="PANTHER" id="PTHR32089:SF120">
    <property type="entry name" value="METHYL-ACCEPTING CHEMOTAXIS PROTEIN TLPQ"/>
    <property type="match status" value="1"/>
</dbReference>
<dbReference type="RefSeq" id="WP_021193214.1">
    <property type="nucleotide sequence ID" value="NZ_CP012606.1"/>
</dbReference>
<dbReference type="EMBL" id="CP012606">
    <property type="protein sequence ID" value="ANH75816.1"/>
    <property type="molecule type" value="Genomic_DNA"/>
</dbReference>
<reference evidence="7 9" key="1">
    <citation type="submission" date="2015-09" db="EMBL/GenBank/DDBJ databases">
        <authorList>
            <person name="Xu Y."/>
            <person name="Nagy A."/>
            <person name="Liu N.T."/>
            <person name="Nou X."/>
        </authorList>
    </citation>
    <scope>NUCLEOTIDE SEQUENCE [LARGE SCALE GENOMIC DNA]</scope>
    <source>
        <strain evidence="7 9">FC1138</strain>
    </source>
</reference>
<evidence type="ECO:0000256" key="2">
    <source>
        <dbReference type="ARBA" id="ARBA00029447"/>
    </source>
</evidence>
<dbReference type="Proteomes" id="UP000077927">
    <property type="component" value="Chromosome 2"/>
</dbReference>
<feature type="domain" description="HAMP" evidence="6">
    <location>
        <begin position="227"/>
        <end position="279"/>
    </location>
</feature>
<dbReference type="Gene3D" id="6.10.340.10">
    <property type="match status" value="1"/>
</dbReference>
<dbReference type="Pfam" id="PF12729">
    <property type="entry name" value="4HB_MCP_1"/>
    <property type="match status" value="1"/>
</dbReference>
<evidence type="ECO:0000256" key="3">
    <source>
        <dbReference type="PROSITE-ProRule" id="PRU00284"/>
    </source>
</evidence>
<dbReference type="InterPro" id="IPR024478">
    <property type="entry name" value="HlyB_4HB_MCP"/>
</dbReference>
<dbReference type="Pfam" id="PF00672">
    <property type="entry name" value="HAMP"/>
    <property type="match status" value="1"/>
</dbReference>